<dbReference type="Proteomes" id="UP000031167">
    <property type="component" value="Unassembled WGS sequence"/>
</dbReference>
<keyword evidence="2" id="KW-1185">Reference proteome</keyword>
<protein>
    <recommendedName>
        <fullName evidence="3">Cohesin domain-containing protein</fullName>
    </recommendedName>
</protein>
<dbReference type="OrthoDB" id="1260824at2"/>
<evidence type="ECO:0008006" key="3">
    <source>
        <dbReference type="Google" id="ProtNLM"/>
    </source>
</evidence>
<reference evidence="1 2" key="1">
    <citation type="submission" date="2014-12" db="EMBL/GenBank/DDBJ databases">
        <title>Genome sequencing of Chryseobacterium taiwanense TPW19.</title>
        <authorList>
            <person name="Tan P.W."/>
            <person name="Chan K.-G."/>
        </authorList>
    </citation>
    <scope>NUCLEOTIDE SEQUENCE [LARGE SCALE GENOMIC DNA]</scope>
    <source>
        <strain evidence="1 2">TPW19</strain>
    </source>
</reference>
<sequence>MKKDIRIEPLHGNVSVNIKITGLIGAGYYLDVFEKNSNNVVFSYSGTNVFDYDDMRVLPNSSDMNLGRVLMLNTTVVSIDDNQDEEKKFTIRLQIIQNGNIVDEAVISDKIKKQHKNFLTLVKLI</sequence>
<dbReference type="STRING" id="363331.RM51_01155"/>
<comment type="caution">
    <text evidence="1">The sequence shown here is derived from an EMBL/GenBank/DDBJ whole genome shotgun (WGS) entry which is preliminary data.</text>
</comment>
<name>A0A0B4EEK2_9FLAO</name>
<dbReference type="AlphaFoldDB" id="A0A0B4EEK2"/>
<dbReference type="EMBL" id="JWTA01000001">
    <property type="protein sequence ID" value="KIC65088.1"/>
    <property type="molecule type" value="Genomic_DNA"/>
</dbReference>
<organism evidence="1 2">
    <name type="scientific">Chryseobacterium taiwanense</name>
    <dbReference type="NCBI Taxonomy" id="363331"/>
    <lineage>
        <taxon>Bacteria</taxon>
        <taxon>Pseudomonadati</taxon>
        <taxon>Bacteroidota</taxon>
        <taxon>Flavobacteriia</taxon>
        <taxon>Flavobacteriales</taxon>
        <taxon>Weeksellaceae</taxon>
        <taxon>Chryseobacterium group</taxon>
        <taxon>Chryseobacterium</taxon>
    </lineage>
</organism>
<accession>A0A0B4EEK2</accession>
<dbReference type="RefSeq" id="WP_039364133.1">
    <property type="nucleotide sequence ID" value="NZ_JWTA01000001.1"/>
</dbReference>
<proteinExistence type="predicted"/>
<evidence type="ECO:0000313" key="1">
    <source>
        <dbReference type="EMBL" id="KIC65088.1"/>
    </source>
</evidence>
<evidence type="ECO:0000313" key="2">
    <source>
        <dbReference type="Proteomes" id="UP000031167"/>
    </source>
</evidence>
<gene>
    <name evidence="1" type="ORF">RM51_01155</name>
</gene>